<dbReference type="Proteomes" id="UP001642360">
    <property type="component" value="Unassembled WGS sequence"/>
</dbReference>
<keyword evidence="5 6" id="KW-0472">Membrane</keyword>
<keyword evidence="4 6" id="KW-1133">Transmembrane helix</keyword>
<dbReference type="InterPro" id="IPR029454">
    <property type="entry name" value="ODR-4-like"/>
</dbReference>
<gene>
    <name evidence="7" type="ORF">ILEXP_LOCUS1891</name>
</gene>
<evidence type="ECO:0000313" key="8">
    <source>
        <dbReference type="Proteomes" id="UP001642360"/>
    </source>
</evidence>
<evidence type="ECO:0000256" key="1">
    <source>
        <dbReference type="ARBA" id="ARBA00004370"/>
    </source>
</evidence>
<comment type="caution">
    <text evidence="7">The sequence shown here is derived from an EMBL/GenBank/DDBJ whole genome shotgun (WGS) entry which is preliminary data.</text>
</comment>
<comment type="subcellular location">
    <subcellularLocation>
        <location evidence="1">Membrane</location>
    </subcellularLocation>
</comment>
<evidence type="ECO:0000256" key="6">
    <source>
        <dbReference type="SAM" id="Phobius"/>
    </source>
</evidence>
<dbReference type="AlphaFoldDB" id="A0ABC8QQL4"/>
<dbReference type="GO" id="GO:0016020">
    <property type="term" value="C:membrane"/>
    <property type="evidence" value="ECO:0007669"/>
    <property type="project" value="UniProtKB-SubCell"/>
</dbReference>
<evidence type="ECO:0000256" key="4">
    <source>
        <dbReference type="ARBA" id="ARBA00022989"/>
    </source>
</evidence>
<accession>A0ABC8QQL4</accession>
<protein>
    <recommendedName>
        <fullName evidence="9">Protein odr-4 homolog</fullName>
    </recommendedName>
</protein>
<keyword evidence="3 6" id="KW-0812">Transmembrane</keyword>
<dbReference type="PANTHER" id="PTHR33966:SF1">
    <property type="entry name" value="PROTEIN ODR-4 HOMOLOG"/>
    <property type="match status" value="1"/>
</dbReference>
<evidence type="ECO:0008006" key="9">
    <source>
        <dbReference type="Google" id="ProtNLM"/>
    </source>
</evidence>
<reference evidence="7 8" key="1">
    <citation type="submission" date="2024-02" db="EMBL/GenBank/DDBJ databases">
        <authorList>
            <person name="Vignale AGUSTIN F."/>
            <person name="Sosa J E."/>
            <person name="Modenutti C."/>
        </authorList>
    </citation>
    <scope>NUCLEOTIDE SEQUENCE [LARGE SCALE GENOMIC DNA]</scope>
</reference>
<sequence>MVKVVVGEETQLKLAEDRLTQSALPSQVGLVIGKLSSSLERGFVFDLIPTPPNDDGKSACSVIESVRDDKKKGSKSKSLSESSSLFIDQDWVAEHARQVSRMLLGGMQVVGIYIWASESSFKNSTITLCQTVKGVAEVASVVKNDWDEGLLIHISYSPRRWTCRNCTLASNITSSSLRPCDFKMGRVLTSLQTFRCTYKFDLRLPIIHENVSNVRKLADILRFGISSHAKELESAKALIDGKLVTQDEQCASDGLHEVEFLLPFMQDTSLEACSRKDVIGVLVFRGSVCSFAYLNSKESISQALADMKGDIIMSLQCRLDILHDEAEREIESYGNDGEGASPDASTEKPILQMDLQLLRKTCSLSFPRRVFVPWLAGTYICDYLQPSETLEVLKDNCVELMSMEASIDESTILEPETEAPTSTTLATKSFWEMAVPFSSASVPDCSSLKNSRDDTCRGSHSESDKSVGFNIWAAVLGLILSVLVGLVLFVFRPS</sequence>
<keyword evidence="8" id="KW-1185">Reference proteome</keyword>
<organism evidence="7 8">
    <name type="scientific">Ilex paraguariensis</name>
    <name type="common">yerba mate</name>
    <dbReference type="NCBI Taxonomy" id="185542"/>
    <lineage>
        <taxon>Eukaryota</taxon>
        <taxon>Viridiplantae</taxon>
        <taxon>Streptophyta</taxon>
        <taxon>Embryophyta</taxon>
        <taxon>Tracheophyta</taxon>
        <taxon>Spermatophyta</taxon>
        <taxon>Magnoliopsida</taxon>
        <taxon>eudicotyledons</taxon>
        <taxon>Gunneridae</taxon>
        <taxon>Pentapetalae</taxon>
        <taxon>asterids</taxon>
        <taxon>campanulids</taxon>
        <taxon>Aquifoliales</taxon>
        <taxon>Aquifoliaceae</taxon>
        <taxon>Ilex</taxon>
    </lineage>
</organism>
<comment type="similarity">
    <text evidence="2">Belongs to the ODR-4 family.</text>
</comment>
<feature type="transmembrane region" description="Helical" evidence="6">
    <location>
        <begin position="469"/>
        <end position="491"/>
    </location>
</feature>
<dbReference type="Pfam" id="PF14778">
    <property type="entry name" value="ODR4-like"/>
    <property type="match status" value="1"/>
</dbReference>
<dbReference type="PANTHER" id="PTHR33966">
    <property type="entry name" value="PROTEIN ODR-4 HOMOLOG"/>
    <property type="match status" value="1"/>
</dbReference>
<evidence type="ECO:0000256" key="2">
    <source>
        <dbReference type="ARBA" id="ARBA00010131"/>
    </source>
</evidence>
<evidence type="ECO:0000256" key="3">
    <source>
        <dbReference type="ARBA" id="ARBA00022692"/>
    </source>
</evidence>
<name>A0ABC8QQL4_9AQUA</name>
<proteinExistence type="inferred from homology"/>
<evidence type="ECO:0000313" key="7">
    <source>
        <dbReference type="EMBL" id="CAK9134971.1"/>
    </source>
</evidence>
<dbReference type="EMBL" id="CAUOFW020000681">
    <property type="protein sequence ID" value="CAK9134971.1"/>
    <property type="molecule type" value="Genomic_DNA"/>
</dbReference>
<evidence type="ECO:0000256" key="5">
    <source>
        <dbReference type="ARBA" id="ARBA00023136"/>
    </source>
</evidence>